<dbReference type="InterPro" id="IPR029063">
    <property type="entry name" value="SAM-dependent_MTases_sf"/>
</dbReference>
<dbReference type="RefSeq" id="WP_057797702.1">
    <property type="nucleotide sequence ID" value="NZ_AZFM01000005.1"/>
</dbReference>
<dbReference type="Proteomes" id="UP000051036">
    <property type="component" value="Unassembled WGS sequence"/>
</dbReference>
<dbReference type="PANTHER" id="PTHR43591:SF24">
    <property type="entry name" value="2-METHOXY-6-POLYPRENYL-1,4-BENZOQUINOL METHYLASE, MITOCHONDRIAL"/>
    <property type="match status" value="1"/>
</dbReference>
<dbReference type="HAMAP" id="MF_01813">
    <property type="entry name" value="MenG_UbiE_methyltr"/>
    <property type="match status" value="1"/>
</dbReference>
<comment type="caution">
    <text evidence="5">The sequence shown here is derived from an EMBL/GenBank/DDBJ whole genome shotgun (WGS) entry which is preliminary data.</text>
</comment>
<comment type="pathway">
    <text evidence="4">Quinol/quinone metabolism; menaquinone biosynthesis; menaquinol from 1,4-dihydroxy-2-naphthoate: step 2/2.</text>
</comment>
<evidence type="ECO:0000256" key="4">
    <source>
        <dbReference type="HAMAP-Rule" id="MF_01813"/>
    </source>
</evidence>
<proteinExistence type="inferred from homology"/>
<dbReference type="Gene3D" id="3.40.50.150">
    <property type="entry name" value="Vaccinia Virus protein VP39"/>
    <property type="match status" value="1"/>
</dbReference>
<dbReference type="NCBIfam" id="TIGR01934">
    <property type="entry name" value="MenG_MenH_UbiE"/>
    <property type="match status" value="1"/>
</dbReference>
<dbReference type="EMBL" id="AZFM01000005">
    <property type="protein sequence ID" value="KRL90923.1"/>
    <property type="molecule type" value="Genomic_DNA"/>
</dbReference>
<evidence type="ECO:0000256" key="1">
    <source>
        <dbReference type="ARBA" id="ARBA00022603"/>
    </source>
</evidence>
<dbReference type="OrthoDB" id="9808140at2"/>
<dbReference type="EC" id="2.1.1.163" evidence="4"/>
<dbReference type="InterPro" id="IPR004033">
    <property type="entry name" value="UbiE/COQ5_MeTrFase"/>
</dbReference>
<sequence length="234" mass="26827">MSLTNRVSEEEVHNIFSRVAPKYDVMNNIISLGIQKKWRRLFLDTLNPENQNNFLDLCCGTGDSTIDLLKKGDRVVGLDFNEPMLKIAKRKSKEKKLDESIDWVKGNAMDLPFRDDSFDLVTICFGLRNVPDARQVTSEVYRVLKPGGCFAVLEMSQPTNPVIKLGWNLYFKLFPYFAKLTRNKVADYRYLSKTSKNFFSAVQLKELMEEKGFKDVSVTKLTWGVGAIHIGQKK</sequence>
<evidence type="ECO:0000313" key="6">
    <source>
        <dbReference type="Proteomes" id="UP000051036"/>
    </source>
</evidence>
<dbReference type="PROSITE" id="PS01184">
    <property type="entry name" value="UBIE_2"/>
    <property type="match status" value="1"/>
</dbReference>
<dbReference type="Pfam" id="PF01209">
    <property type="entry name" value="Ubie_methyltran"/>
    <property type="match status" value="1"/>
</dbReference>
<dbReference type="GO" id="GO:0032259">
    <property type="term" value="P:methylation"/>
    <property type="evidence" value="ECO:0007669"/>
    <property type="project" value="UniProtKB-KW"/>
</dbReference>
<feature type="binding site" evidence="4">
    <location>
        <position position="79"/>
    </location>
    <ligand>
        <name>S-adenosyl-L-methionine</name>
        <dbReference type="ChEBI" id="CHEBI:59789"/>
    </ligand>
</feature>
<dbReference type="CDD" id="cd02440">
    <property type="entry name" value="AdoMet_MTases"/>
    <property type="match status" value="1"/>
</dbReference>
<protein>
    <recommendedName>
        <fullName evidence="4">Demethylmenaquinone methyltransferase</fullName>
        <ecNumber evidence="4">2.1.1.163</ecNumber>
    </recommendedName>
</protein>
<comment type="function">
    <text evidence="4">Methyltransferase required for the conversion of demethylmenaquinol (DMKH2) to menaquinol (MKH2).</text>
</comment>
<keyword evidence="2 4" id="KW-0808">Transferase</keyword>
<dbReference type="PROSITE" id="PS51608">
    <property type="entry name" value="SAM_MT_UBIE"/>
    <property type="match status" value="1"/>
</dbReference>
<dbReference type="PANTHER" id="PTHR43591">
    <property type="entry name" value="METHYLTRANSFERASE"/>
    <property type="match status" value="1"/>
</dbReference>
<dbReference type="SUPFAM" id="SSF53335">
    <property type="entry name" value="S-adenosyl-L-methionine-dependent methyltransferases"/>
    <property type="match status" value="1"/>
</dbReference>
<dbReference type="InterPro" id="IPR023576">
    <property type="entry name" value="UbiE/COQ5_MeTrFase_CS"/>
</dbReference>
<dbReference type="AlphaFoldDB" id="A0A0R1UMT6"/>
<feature type="binding site" evidence="4">
    <location>
        <begin position="107"/>
        <end position="108"/>
    </location>
    <ligand>
        <name>S-adenosyl-L-methionine</name>
        <dbReference type="ChEBI" id="CHEBI:59789"/>
    </ligand>
</feature>
<dbReference type="PATRIC" id="fig|1423763.3.peg.1557"/>
<accession>A0A0R1UMT6</accession>
<dbReference type="PROSITE" id="PS01183">
    <property type="entry name" value="UBIE_1"/>
    <property type="match status" value="1"/>
</dbReference>
<dbReference type="GO" id="GO:0043770">
    <property type="term" value="F:demethylmenaquinone methyltransferase activity"/>
    <property type="evidence" value="ECO:0007669"/>
    <property type="project" value="UniProtKB-UniRule"/>
</dbReference>
<reference evidence="5 6" key="1">
    <citation type="journal article" date="2015" name="Genome Announc.">
        <title>Expanding the biotechnology potential of lactobacilli through comparative genomics of 213 strains and associated genera.</title>
        <authorList>
            <person name="Sun Z."/>
            <person name="Harris H.M."/>
            <person name="McCann A."/>
            <person name="Guo C."/>
            <person name="Argimon S."/>
            <person name="Zhang W."/>
            <person name="Yang X."/>
            <person name="Jeffery I.B."/>
            <person name="Cooney J.C."/>
            <person name="Kagawa T.F."/>
            <person name="Liu W."/>
            <person name="Song Y."/>
            <person name="Salvetti E."/>
            <person name="Wrobel A."/>
            <person name="Rasinkangas P."/>
            <person name="Parkhill J."/>
            <person name="Rea M.C."/>
            <person name="O'Sullivan O."/>
            <person name="Ritari J."/>
            <person name="Douillard F.P."/>
            <person name="Paul Ross R."/>
            <person name="Yang R."/>
            <person name="Briner A.E."/>
            <person name="Felis G.E."/>
            <person name="de Vos W.M."/>
            <person name="Barrangou R."/>
            <person name="Klaenhammer T.R."/>
            <person name="Caufield P.W."/>
            <person name="Cui Y."/>
            <person name="Zhang H."/>
            <person name="O'Toole P.W."/>
        </authorList>
    </citation>
    <scope>NUCLEOTIDE SEQUENCE [LARGE SCALE GENOMIC DNA]</scope>
    <source>
        <strain evidence="5 6">DSM 16043</strain>
    </source>
</reference>
<dbReference type="UniPathway" id="UPA00079">
    <property type="reaction ID" value="UER00169"/>
</dbReference>
<gene>
    <name evidence="4" type="primary">menG</name>
    <name evidence="5" type="ORF">FC46_GL001533</name>
</gene>
<evidence type="ECO:0000256" key="3">
    <source>
        <dbReference type="ARBA" id="ARBA00022691"/>
    </source>
</evidence>
<keyword evidence="4" id="KW-0474">Menaquinone biosynthesis</keyword>
<evidence type="ECO:0000256" key="2">
    <source>
        <dbReference type="ARBA" id="ARBA00022679"/>
    </source>
</evidence>
<comment type="caution">
    <text evidence="4">Lacks conserved residue(s) required for the propagation of feature annotation.</text>
</comment>
<dbReference type="STRING" id="1423763.FC46_GL001533"/>
<comment type="similarity">
    <text evidence="4">Belongs to the class I-like SAM-binding methyltransferase superfamily. MenG/UbiE family.</text>
</comment>
<keyword evidence="1 4" id="KW-0489">Methyltransferase</keyword>
<dbReference type="GO" id="GO:0009234">
    <property type="term" value="P:menaquinone biosynthetic process"/>
    <property type="evidence" value="ECO:0007669"/>
    <property type="project" value="UniProtKB-UniRule"/>
</dbReference>
<dbReference type="NCBIfam" id="NF001244">
    <property type="entry name" value="PRK00216.1-5"/>
    <property type="match status" value="1"/>
</dbReference>
<keyword evidence="5" id="KW-0830">Ubiquinone</keyword>
<keyword evidence="6" id="KW-1185">Reference proteome</keyword>
<name>A0A0R1UMT6_9LACO</name>
<evidence type="ECO:0000313" key="5">
    <source>
        <dbReference type="EMBL" id="KRL90923.1"/>
    </source>
</evidence>
<keyword evidence="3 4" id="KW-0949">S-adenosyl-L-methionine</keyword>
<organism evidence="5 6">
    <name type="scientific">Lactobacillus kalixensis DSM 16043</name>
    <dbReference type="NCBI Taxonomy" id="1423763"/>
    <lineage>
        <taxon>Bacteria</taxon>
        <taxon>Bacillati</taxon>
        <taxon>Bacillota</taxon>
        <taxon>Bacilli</taxon>
        <taxon>Lactobacillales</taxon>
        <taxon>Lactobacillaceae</taxon>
        <taxon>Lactobacillus</taxon>
    </lineage>
</organism>
<feature type="binding site" evidence="4">
    <location>
        <position position="61"/>
    </location>
    <ligand>
        <name>S-adenosyl-L-methionine</name>
        <dbReference type="ChEBI" id="CHEBI:59789"/>
    </ligand>
</feature>
<comment type="catalytic activity">
    <reaction evidence="4">
        <text>a 2-demethylmenaquinol + S-adenosyl-L-methionine = a menaquinol + S-adenosyl-L-homocysteine + H(+)</text>
        <dbReference type="Rhea" id="RHEA:42640"/>
        <dbReference type="Rhea" id="RHEA-COMP:9539"/>
        <dbReference type="Rhea" id="RHEA-COMP:9563"/>
        <dbReference type="ChEBI" id="CHEBI:15378"/>
        <dbReference type="ChEBI" id="CHEBI:18151"/>
        <dbReference type="ChEBI" id="CHEBI:55437"/>
        <dbReference type="ChEBI" id="CHEBI:57856"/>
        <dbReference type="ChEBI" id="CHEBI:59789"/>
        <dbReference type="EC" id="2.1.1.163"/>
    </reaction>
</comment>